<reference evidence="1 2" key="1">
    <citation type="journal article" date="2023" name="Life. Sci Alliance">
        <title>Evolutionary insights into 3D genome organization and epigenetic landscape of Vigna mungo.</title>
        <authorList>
            <person name="Junaid A."/>
            <person name="Singh B."/>
            <person name="Bhatia S."/>
        </authorList>
    </citation>
    <scope>NUCLEOTIDE SEQUENCE [LARGE SCALE GENOMIC DNA]</scope>
    <source>
        <strain evidence="1">Urdbean</strain>
    </source>
</reference>
<keyword evidence="2" id="KW-1185">Reference proteome</keyword>
<accession>A0AAQ3MX51</accession>
<organism evidence="1 2">
    <name type="scientific">Vigna mungo</name>
    <name type="common">Black gram</name>
    <name type="synonym">Phaseolus mungo</name>
    <dbReference type="NCBI Taxonomy" id="3915"/>
    <lineage>
        <taxon>Eukaryota</taxon>
        <taxon>Viridiplantae</taxon>
        <taxon>Streptophyta</taxon>
        <taxon>Embryophyta</taxon>
        <taxon>Tracheophyta</taxon>
        <taxon>Spermatophyta</taxon>
        <taxon>Magnoliopsida</taxon>
        <taxon>eudicotyledons</taxon>
        <taxon>Gunneridae</taxon>
        <taxon>Pentapetalae</taxon>
        <taxon>rosids</taxon>
        <taxon>fabids</taxon>
        <taxon>Fabales</taxon>
        <taxon>Fabaceae</taxon>
        <taxon>Papilionoideae</taxon>
        <taxon>50 kb inversion clade</taxon>
        <taxon>NPAAA clade</taxon>
        <taxon>indigoferoid/millettioid clade</taxon>
        <taxon>Phaseoleae</taxon>
        <taxon>Vigna</taxon>
    </lineage>
</organism>
<gene>
    <name evidence="1" type="ORF">V8G54_030475</name>
</gene>
<sequence length="134" mass="15760">NFLVTFRISNHSKIFIHLLVFINSNNNTNLFHSFIHSFSNFFSNPKTPLFSYIMLIPTNLLFEDGKESDFYVHFNGFESVCEMLLRNIIKENESLLNRENIGGDLLFTFIFLRRKFHAAVCIFYNAFSVHIYCA</sequence>
<proteinExistence type="predicted"/>
<dbReference type="Proteomes" id="UP001374535">
    <property type="component" value="Chromosome 9"/>
</dbReference>
<name>A0AAQ3MX51_VIGMU</name>
<dbReference type="AlphaFoldDB" id="A0AAQ3MX51"/>
<dbReference type="EMBL" id="CP144692">
    <property type="protein sequence ID" value="WVY98324.1"/>
    <property type="molecule type" value="Genomic_DNA"/>
</dbReference>
<feature type="non-terminal residue" evidence="1">
    <location>
        <position position="1"/>
    </location>
</feature>
<protein>
    <submittedName>
        <fullName evidence="1">Uncharacterized protein</fullName>
    </submittedName>
</protein>
<evidence type="ECO:0000313" key="2">
    <source>
        <dbReference type="Proteomes" id="UP001374535"/>
    </source>
</evidence>
<evidence type="ECO:0000313" key="1">
    <source>
        <dbReference type="EMBL" id="WVY98324.1"/>
    </source>
</evidence>